<dbReference type="AlphaFoldDB" id="A0A0F9IM04"/>
<reference evidence="1" key="1">
    <citation type="journal article" date="2015" name="Nature">
        <title>Complex archaea that bridge the gap between prokaryotes and eukaryotes.</title>
        <authorList>
            <person name="Spang A."/>
            <person name="Saw J.H."/>
            <person name="Jorgensen S.L."/>
            <person name="Zaremba-Niedzwiedzka K."/>
            <person name="Martijn J."/>
            <person name="Lind A.E."/>
            <person name="van Eijk R."/>
            <person name="Schleper C."/>
            <person name="Guy L."/>
            <person name="Ettema T.J."/>
        </authorList>
    </citation>
    <scope>NUCLEOTIDE SEQUENCE</scope>
</reference>
<proteinExistence type="predicted"/>
<dbReference type="EMBL" id="LAZR01013682">
    <property type="protein sequence ID" value="KKM20854.1"/>
    <property type="molecule type" value="Genomic_DNA"/>
</dbReference>
<accession>A0A0F9IM04</accession>
<organism evidence="1">
    <name type="scientific">marine sediment metagenome</name>
    <dbReference type="NCBI Taxonomy" id="412755"/>
    <lineage>
        <taxon>unclassified sequences</taxon>
        <taxon>metagenomes</taxon>
        <taxon>ecological metagenomes</taxon>
    </lineage>
</organism>
<gene>
    <name evidence="1" type="ORF">LCGC14_1641260</name>
</gene>
<feature type="non-terminal residue" evidence="1">
    <location>
        <position position="221"/>
    </location>
</feature>
<sequence>MTDATTLAPKYDTGAAEEEPAERLLWIYRIMAQWSTEPRETCEGCKGTGIRPLDAKYPGRCFCTTDSSAGYRSFQEPKDFDEMLADWTPEKILGGLKNPVDPVDVYGFAAEVEFTHRETWLMNWFQHQQPDWGETDAEVLDSFQRYVWRIERFNKRWMRETGDRIDGKPAQSIVQTNIDGDPWDEKTDDELDALIAADVVDDPEPEDAVAAAPHRQVQSAV</sequence>
<protein>
    <submittedName>
        <fullName evidence="1">Uncharacterized protein</fullName>
    </submittedName>
</protein>
<name>A0A0F9IM04_9ZZZZ</name>
<comment type="caution">
    <text evidence="1">The sequence shown here is derived from an EMBL/GenBank/DDBJ whole genome shotgun (WGS) entry which is preliminary data.</text>
</comment>
<evidence type="ECO:0000313" key="1">
    <source>
        <dbReference type="EMBL" id="KKM20854.1"/>
    </source>
</evidence>